<feature type="compositionally biased region" description="Basic and acidic residues" evidence="1">
    <location>
        <begin position="1"/>
        <end position="17"/>
    </location>
</feature>
<gene>
    <name evidence="2" type="ORF">Tco_1045121</name>
</gene>
<evidence type="ECO:0000313" key="2">
    <source>
        <dbReference type="EMBL" id="GJT78396.1"/>
    </source>
</evidence>
<organism evidence="2 3">
    <name type="scientific">Tanacetum coccineum</name>
    <dbReference type="NCBI Taxonomy" id="301880"/>
    <lineage>
        <taxon>Eukaryota</taxon>
        <taxon>Viridiplantae</taxon>
        <taxon>Streptophyta</taxon>
        <taxon>Embryophyta</taxon>
        <taxon>Tracheophyta</taxon>
        <taxon>Spermatophyta</taxon>
        <taxon>Magnoliopsida</taxon>
        <taxon>eudicotyledons</taxon>
        <taxon>Gunneridae</taxon>
        <taxon>Pentapetalae</taxon>
        <taxon>asterids</taxon>
        <taxon>campanulids</taxon>
        <taxon>Asterales</taxon>
        <taxon>Asteraceae</taxon>
        <taxon>Asteroideae</taxon>
        <taxon>Anthemideae</taxon>
        <taxon>Anthemidinae</taxon>
        <taxon>Tanacetum</taxon>
    </lineage>
</organism>
<dbReference type="Proteomes" id="UP001151760">
    <property type="component" value="Unassembled WGS sequence"/>
</dbReference>
<dbReference type="EMBL" id="BQNB010018798">
    <property type="protein sequence ID" value="GJT78396.1"/>
    <property type="molecule type" value="Genomic_DNA"/>
</dbReference>
<evidence type="ECO:0000256" key="1">
    <source>
        <dbReference type="SAM" id="MobiDB-lite"/>
    </source>
</evidence>
<comment type="caution">
    <text evidence="2">The sequence shown here is derived from an EMBL/GenBank/DDBJ whole genome shotgun (WGS) entry which is preliminary data.</text>
</comment>
<sequence length="166" mass="18418">MKRGERRGCKGGDERPSRKQQVNPRKKEYSRLFLYPPKIKIKQSTQLVGSLFMSFTFGEGGDHTDSVTGPSLRTVGPSARFVVLSNSSHHSGAKSADPEVDSFVRSVAPVMTTATTVYGLCSSLLLRHNFFDVGMDKDVRSSDFVPVLVHMMNTNRTLSLFTEESQ</sequence>
<proteinExistence type="predicted"/>
<reference evidence="2" key="1">
    <citation type="journal article" date="2022" name="Int. J. Mol. Sci.">
        <title>Draft Genome of Tanacetum Coccineum: Genomic Comparison of Closely Related Tanacetum-Family Plants.</title>
        <authorList>
            <person name="Yamashiro T."/>
            <person name="Shiraishi A."/>
            <person name="Nakayama K."/>
            <person name="Satake H."/>
        </authorList>
    </citation>
    <scope>NUCLEOTIDE SEQUENCE</scope>
</reference>
<keyword evidence="3" id="KW-1185">Reference proteome</keyword>
<accession>A0ABQ5GRV6</accession>
<name>A0ABQ5GRV6_9ASTR</name>
<evidence type="ECO:0000313" key="3">
    <source>
        <dbReference type="Proteomes" id="UP001151760"/>
    </source>
</evidence>
<protein>
    <submittedName>
        <fullName evidence="2">Uncharacterized protein</fullName>
    </submittedName>
</protein>
<reference evidence="2" key="2">
    <citation type="submission" date="2022-01" db="EMBL/GenBank/DDBJ databases">
        <authorList>
            <person name="Yamashiro T."/>
            <person name="Shiraishi A."/>
            <person name="Satake H."/>
            <person name="Nakayama K."/>
        </authorList>
    </citation>
    <scope>NUCLEOTIDE SEQUENCE</scope>
</reference>
<feature type="region of interest" description="Disordered" evidence="1">
    <location>
        <begin position="1"/>
        <end position="27"/>
    </location>
</feature>